<feature type="compositionally biased region" description="Polar residues" evidence="1">
    <location>
        <begin position="16"/>
        <end position="32"/>
    </location>
</feature>
<name>A0A9P7RB25_9PEZI</name>
<reference evidence="3" key="1">
    <citation type="submission" date="2021-05" db="EMBL/GenBank/DDBJ databases">
        <title>Comparative genomics of three Colletotrichum scovillei strains and genetic complementation revealed genes involved fungal growth and virulence on chili pepper.</title>
        <authorList>
            <person name="Hsieh D.-K."/>
            <person name="Chuang S.-C."/>
            <person name="Chen C.-Y."/>
            <person name="Chao Y.-T."/>
            <person name="Lu M.-Y.J."/>
            <person name="Lee M.-H."/>
            <person name="Shih M.-C."/>
        </authorList>
    </citation>
    <scope>NUCLEOTIDE SEQUENCE</scope>
    <source>
        <strain evidence="3">Coll-153</strain>
    </source>
</reference>
<evidence type="ECO:0000313" key="4">
    <source>
        <dbReference type="Proteomes" id="UP000699042"/>
    </source>
</evidence>
<comment type="caution">
    <text evidence="3">The sequence shown here is derived from an EMBL/GenBank/DDBJ whole genome shotgun (WGS) entry which is preliminary data.</text>
</comment>
<dbReference type="InterPro" id="IPR037238">
    <property type="entry name" value="YbiA-like_sf"/>
</dbReference>
<accession>A0A9P7RB25</accession>
<feature type="region of interest" description="Disordered" evidence="1">
    <location>
        <begin position="1"/>
        <end position="32"/>
    </location>
</feature>
<keyword evidence="4" id="KW-1185">Reference proteome</keyword>
<evidence type="ECO:0000313" key="3">
    <source>
        <dbReference type="EMBL" id="KAG7052001.1"/>
    </source>
</evidence>
<evidence type="ECO:0000259" key="2">
    <source>
        <dbReference type="Pfam" id="PF08719"/>
    </source>
</evidence>
<dbReference type="Pfam" id="PF08719">
    <property type="entry name" value="NADAR"/>
    <property type="match status" value="1"/>
</dbReference>
<sequence>MTRDCQRKHNGDHHQNATMPRTINQPGSNQADNPLFFYMPDGEWGEFCQWHKSSFSVSRAEISDLIGHTIDETDPDGTITFNCAEQFMMYCKAARFYDIPTQDQVLAASSPKEQKRLGKNVDGFTNESWDQIKSAVVETGNKAKFGQNASLGRRLLSTGDRLLCEAASKDRVWGIGYTAKHALSHRQHWGENRLGKALMATREYLRSEEARNKKPWEQYEA</sequence>
<dbReference type="Proteomes" id="UP000699042">
    <property type="component" value="Unassembled WGS sequence"/>
</dbReference>
<dbReference type="CDD" id="cd15457">
    <property type="entry name" value="NADAR"/>
    <property type="match status" value="1"/>
</dbReference>
<dbReference type="InterPro" id="IPR012816">
    <property type="entry name" value="NADAR"/>
</dbReference>
<protein>
    <recommendedName>
        <fullName evidence="2">NADAR domain-containing protein</fullName>
    </recommendedName>
</protein>
<feature type="domain" description="NADAR" evidence="2">
    <location>
        <begin position="36"/>
        <end position="206"/>
    </location>
</feature>
<dbReference type="AlphaFoldDB" id="A0A9P7RB25"/>
<evidence type="ECO:0000256" key="1">
    <source>
        <dbReference type="SAM" id="MobiDB-lite"/>
    </source>
</evidence>
<feature type="compositionally biased region" description="Basic and acidic residues" evidence="1">
    <location>
        <begin position="1"/>
        <end position="15"/>
    </location>
</feature>
<dbReference type="Gene3D" id="1.10.357.40">
    <property type="entry name" value="YbiA-like"/>
    <property type="match status" value="1"/>
</dbReference>
<dbReference type="SUPFAM" id="SSF143990">
    <property type="entry name" value="YbiA-like"/>
    <property type="match status" value="1"/>
</dbReference>
<proteinExistence type="predicted"/>
<dbReference type="NCBIfam" id="TIGR02464">
    <property type="entry name" value="ribofla_fusion"/>
    <property type="match status" value="1"/>
</dbReference>
<organism evidence="3 4">
    <name type="scientific">Colletotrichum scovillei</name>
    <dbReference type="NCBI Taxonomy" id="1209932"/>
    <lineage>
        <taxon>Eukaryota</taxon>
        <taxon>Fungi</taxon>
        <taxon>Dikarya</taxon>
        <taxon>Ascomycota</taxon>
        <taxon>Pezizomycotina</taxon>
        <taxon>Sordariomycetes</taxon>
        <taxon>Hypocreomycetidae</taxon>
        <taxon>Glomerellales</taxon>
        <taxon>Glomerellaceae</taxon>
        <taxon>Colletotrichum</taxon>
        <taxon>Colletotrichum acutatum species complex</taxon>
    </lineage>
</organism>
<gene>
    <name evidence="3" type="ORF">JMJ77_002612</name>
</gene>
<dbReference type="EMBL" id="JAESDN010000004">
    <property type="protein sequence ID" value="KAG7052001.1"/>
    <property type="molecule type" value="Genomic_DNA"/>
</dbReference>